<evidence type="ECO:0000256" key="1">
    <source>
        <dbReference type="ARBA" id="ARBA00009437"/>
    </source>
</evidence>
<evidence type="ECO:0000313" key="7">
    <source>
        <dbReference type="EMBL" id="SUV66912.1"/>
    </source>
</evidence>
<sequence>MLRIEDLQLAAALAQAPSLSAAARALNVTPPALSMRLRKLEAGLGLALAVRSARRLSLTPEGERLAREAAALLAQLQALPESLRRDDSRLTGTLRVAAPFGYGRWHIAPVLARLAQRHPELRVQLDLRETPWPDHQDADAVVHIGAVRDSSWVTRRLADNERWLCASPQYLQDHGMPREPRDLLHHRCICIRENDEDASLWRFRRADAGAAGRKSAETVRIAPAYVSNDGNVARAWAEQGLGLVVRSQWDAEGAVARGARRAGARHAALAIGQRARHAAGARPQGPQRPRQGAARMLRRTGGARMSGKFEGVRPASESSIEISFVYQGRTCVRRLRMKPTVANLKRAAEQRAAIVETIARGEFDPLVAPRRQ</sequence>
<keyword evidence="3" id="KW-0238">DNA-binding</keyword>
<dbReference type="InterPro" id="IPR022000">
    <property type="entry name" value="Min27-like_integrase_DNA_bind"/>
</dbReference>
<dbReference type="EMBL" id="UFTT01000002">
    <property type="protein sequence ID" value="SUV66912.1"/>
    <property type="molecule type" value="Genomic_DNA"/>
</dbReference>
<feature type="region of interest" description="Disordered" evidence="5">
    <location>
        <begin position="275"/>
        <end position="295"/>
    </location>
</feature>
<gene>
    <name evidence="7" type="primary">dmlR_14</name>
    <name evidence="7" type="ORF">NCTC10911_03976</name>
</gene>
<protein>
    <submittedName>
        <fullName evidence="7">D-malate degradation protein R</fullName>
    </submittedName>
</protein>
<evidence type="ECO:0000256" key="3">
    <source>
        <dbReference type="ARBA" id="ARBA00023125"/>
    </source>
</evidence>
<dbReference type="PANTHER" id="PTHR30537:SF5">
    <property type="entry name" value="HTH-TYPE TRANSCRIPTIONAL ACTIVATOR TTDR-RELATED"/>
    <property type="match status" value="1"/>
</dbReference>
<dbReference type="Gene3D" id="3.40.190.290">
    <property type="match status" value="1"/>
</dbReference>
<organism evidence="7 8">
    <name type="scientific">Bordetella pertussis</name>
    <dbReference type="NCBI Taxonomy" id="520"/>
    <lineage>
        <taxon>Bacteria</taxon>
        <taxon>Pseudomonadati</taxon>
        <taxon>Pseudomonadota</taxon>
        <taxon>Betaproteobacteria</taxon>
        <taxon>Burkholderiales</taxon>
        <taxon>Alcaligenaceae</taxon>
        <taxon>Bordetella</taxon>
    </lineage>
</organism>
<name>A0A381A8D3_BORPT</name>
<comment type="similarity">
    <text evidence="1">Belongs to the LysR transcriptional regulatory family.</text>
</comment>
<feature type="domain" description="HTH lysR-type" evidence="6">
    <location>
        <begin position="2"/>
        <end position="59"/>
    </location>
</feature>
<evidence type="ECO:0000256" key="4">
    <source>
        <dbReference type="ARBA" id="ARBA00023163"/>
    </source>
</evidence>
<dbReference type="InterPro" id="IPR036390">
    <property type="entry name" value="WH_DNA-bd_sf"/>
</dbReference>
<evidence type="ECO:0000259" key="6">
    <source>
        <dbReference type="PROSITE" id="PS50931"/>
    </source>
</evidence>
<dbReference type="InterPro" id="IPR000847">
    <property type="entry name" value="LysR_HTH_N"/>
</dbReference>
<keyword evidence="4" id="KW-0804">Transcription</keyword>
<dbReference type="GO" id="GO:0003700">
    <property type="term" value="F:DNA-binding transcription factor activity"/>
    <property type="evidence" value="ECO:0007669"/>
    <property type="project" value="InterPro"/>
</dbReference>
<dbReference type="Pfam" id="PF03466">
    <property type="entry name" value="LysR_substrate"/>
    <property type="match status" value="1"/>
</dbReference>
<dbReference type="InterPro" id="IPR036388">
    <property type="entry name" value="WH-like_DNA-bd_sf"/>
</dbReference>
<dbReference type="PANTHER" id="PTHR30537">
    <property type="entry name" value="HTH-TYPE TRANSCRIPTIONAL REGULATOR"/>
    <property type="match status" value="1"/>
</dbReference>
<dbReference type="SUPFAM" id="SSF46785">
    <property type="entry name" value="Winged helix' DNA-binding domain"/>
    <property type="match status" value="1"/>
</dbReference>
<dbReference type="Gene3D" id="1.10.10.10">
    <property type="entry name" value="Winged helix-like DNA-binding domain superfamily/Winged helix DNA-binding domain"/>
    <property type="match status" value="1"/>
</dbReference>
<dbReference type="PROSITE" id="PS50931">
    <property type="entry name" value="HTH_LYSR"/>
    <property type="match status" value="1"/>
</dbReference>
<dbReference type="InterPro" id="IPR058163">
    <property type="entry name" value="LysR-type_TF_proteobact-type"/>
</dbReference>
<dbReference type="SUPFAM" id="SSF53850">
    <property type="entry name" value="Periplasmic binding protein-like II"/>
    <property type="match status" value="1"/>
</dbReference>
<evidence type="ECO:0000313" key="8">
    <source>
        <dbReference type="Proteomes" id="UP000255014"/>
    </source>
</evidence>
<dbReference type="InterPro" id="IPR005119">
    <property type="entry name" value="LysR_subst-bd"/>
</dbReference>
<evidence type="ECO:0000256" key="5">
    <source>
        <dbReference type="SAM" id="MobiDB-lite"/>
    </source>
</evidence>
<dbReference type="Pfam" id="PF00126">
    <property type="entry name" value="HTH_1"/>
    <property type="match status" value="1"/>
</dbReference>
<accession>A0A381A8D3</accession>
<dbReference type="GO" id="GO:0003677">
    <property type="term" value="F:DNA binding"/>
    <property type="evidence" value="ECO:0007669"/>
    <property type="project" value="UniProtKB-KW"/>
</dbReference>
<dbReference type="Pfam" id="PF12167">
    <property type="entry name" value="Arm-DNA-bind_2"/>
    <property type="match status" value="1"/>
</dbReference>
<dbReference type="Proteomes" id="UP000255014">
    <property type="component" value="Unassembled WGS sequence"/>
</dbReference>
<keyword evidence="2" id="KW-0805">Transcription regulation</keyword>
<proteinExistence type="inferred from homology"/>
<evidence type="ECO:0000256" key="2">
    <source>
        <dbReference type="ARBA" id="ARBA00023015"/>
    </source>
</evidence>
<dbReference type="AlphaFoldDB" id="A0A381A8D3"/>
<reference evidence="7 8" key="1">
    <citation type="submission" date="2018-06" db="EMBL/GenBank/DDBJ databases">
        <authorList>
            <consortium name="Pathogen Informatics"/>
            <person name="Doyle S."/>
        </authorList>
    </citation>
    <scope>NUCLEOTIDE SEQUENCE [LARGE SCALE GENOMIC DNA]</scope>
    <source>
        <strain evidence="7 8">NCTC10911</strain>
    </source>
</reference>